<keyword evidence="2" id="KW-1185">Reference proteome</keyword>
<name>A0A0N8H985_9BACT</name>
<organism evidence="1 2">
    <name type="scientific">Jiulongibacter sediminis</name>
    <dbReference type="NCBI Taxonomy" id="1605367"/>
    <lineage>
        <taxon>Bacteria</taxon>
        <taxon>Pseudomonadati</taxon>
        <taxon>Bacteroidota</taxon>
        <taxon>Cytophagia</taxon>
        <taxon>Cytophagales</taxon>
        <taxon>Leadbetterellaceae</taxon>
        <taxon>Jiulongibacter</taxon>
    </lineage>
</organism>
<proteinExistence type="predicted"/>
<dbReference type="AlphaFoldDB" id="A0A0N8H985"/>
<dbReference type="Proteomes" id="UP000050454">
    <property type="component" value="Unassembled WGS sequence"/>
</dbReference>
<evidence type="ECO:0000313" key="2">
    <source>
        <dbReference type="Proteomes" id="UP000050454"/>
    </source>
</evidence>
<accession>A0A0N8H985</accession>
<dbReference type="OrthoDB" id="843771at2"/>
<dbReference type="PATRIC" id="fig|1605367.3.peg.1023"/>
<comment type="caution">
    <text evidence="1">The sequence shown here is derived from an EMBL/GenBank/DDBJ whole genome shotgun (WGS) entry which is preliminary data.</text>
</comment>
<dbReference type="STRING" id="1605367.AFM12_17945"/>
<sequence>MKNLTILFTGFLLTLATSCTNDFEEINLNPVAPVDVQPELLLRKVLFDYSEKMSYEGFVAGNLLGQLFTAIDFNLFDRHSLTQSQYGGNPWEFLYENLRDNEILLEKSRNNSAFKVYEGPALVLKALLTAQLTDLYGDVPYSEALQGKNGFLTPAYDSQQDIYLGENGILKNLEKAVTSMQAYSSAISLQGDILYSGDLSKWVKLANSLRFKYLMRISQTGDYTSELQNLYSSGNLILDASDDAFYQFTTSQPNNFRMSTARIGDFGLFIMSETMEEVLTDLDDPRQARYFRPTGGNSEVYNGLLNGPDASQLSISINDYSLTGTIFREDAGLMKANFMSSFEMNFLIAEAAERGFLSADAKMHYEQGVKDAFVYWYTELPEGYLDNEAVAYGSEPIKQIITQKWLANIVNGYEGWIEWRRTGYPALKTISASLNNNQIPVRLPYPAGEAALNPESYSAAASATNGNSVNAKVWWDVN</sequence>
<evidence type="ECO:0000313" key="1">
    <source>
        <dbReference type="EMBL" id="KPM46668.1"/>
    </source>
</evidence>
<dbReference type="PROSITE" id="PS51257">
    <property type="entry name" value="PROKAR_LIPOPROTEIN"/>
    <property type="match status" value="1"/>
</dbReference>
<dbReference type="Pfam" id="PF12771">
    <property type="entry name" value="SusD-like_2"/>
    <property type="match status" value="1"/>
</dbReference>
<gene>
    <name evidence="1" type="ORF">AFM12_17945</name>
</gene>
<dbReference type="Gene3D" id="1.25.40.390">
    <property type="match status" value="1"/>
</dbReference>
<evidence type="ECO:0008006" key="3">
    <source>
        <dbReference type="Google" id="ProtNLM"/>
    </source>
</evidence>
<dbReference type="RefSeq" id="WP_055151327.1">
    <property type="nucleotide sequence ID" value="NZ_JXSZ01000015.1"/>
</dbReference>
<reference evidence="1 2" key="1">
    <citation type="submission" date="2015-07" db="EMBL/GenBank/DDBJ databases">
        <title>The draft genome sequence of Leadbetterella sp. JN14-9.</title>
        <authorList>
            <person name="Liu Y."/>
            <person name="Du J."/>
            <person name="Shao Z."/>
        </authorList>
    </citation>
    <scope>NUCLEOTIDE SEQUENCE [LARGE SCALE GENOMIC DNA]</scope>
    <source>
        <strain evidence="1 2">JN14-9</strain>
    </source>
</reference>
<dbReference type="EMBL" id="LGTQ01000015">
    <property type="protein sequence ID" value="KPM46668.1"/>
    <property type="molecule type" value="Genomic_DNA"/>
</dbReference>
<dbReference type="SUPFAM" id="SSF48452">
    <property type="entry name" value="TPR-like"/>
    <property type="match status" value="1"/>
</dbReference>
<dbReference type="InterPro" id="IPR041662">
    <property type="entry name" value="SusD-like_2"/>
</dbReference>
<dbReference type="InterPro" id="IPR011990">
    <property type="entry name" value="TPR-like_helical_dom_sf"/>
</dbReference>
<protein>
    <recommendedName>
        <fullName evidence="3">SusD/RagB family nutrient-binding outer membrane lipoprotein</fullName>
    </recommendedName>
</protein>